<reference evidence="2" key="1">
    <citation type="journal article" date="2006" name="PLoS Biol.">
        <title>Macronuclear genome sequence of the ciliate Tetrahymena thermophila, a model eukaryote.</title>
        <authorList>
            <person name="Eisen J.A."/>
            <person name="Coyne R.S."/>
            <person name="Wu M."/>
            <person name="Wu D."/>
            <person name="Thiagarajan M."/>
            <person name="Wortman J.R."/>
            <person name="Badger J.H."/>
            <person name="Ren Q."/>
            <person name="Amedeo P."/>
            <person name="Jones K.M."/>
            <person name="Tallon L.J."/>
            <person name="Delcher A.L."/>
            <person name="Salzberg S.L."/>
            <person name="Silva J.C."/>
            <person name="Haas B.J."/>
            <person name="Majoros W.H."/>
            <person name="Farzad M."/>
            <person name="Carlton J.M."/>
            <person name="Smith R.K. Jr."/>
            <person name="Garg J."/>
            <person name="Pearlman R.E."/>
            <person name="Karrer K.M."/>
            <person name="Sun L."/>
            <person name="Manning G."/>
            <person name="Elde N.C."/>
            <person name="Turkewitz A.P."/>
            <person name="Asai D.J."/>
            <person name="Wilkes D.E."/>
            <person name="Wang Y."/>
            <person name="Cai H."/>
            <person name="Collins K."/>
            <person name="Stewart B.A."/>
            <person name="Lee S.R."/>
            <person name="Wilamowska K."/>
            <person name="Weinberg Z."/>
            <person name="Ruzzo W.L."/>
            <person name="Wloga D."/>
            <person name="Gaertig J."/>
            <person name="Frankel J."/>
            <person name="Tsao C.-C."/>
            <person name="Gorovsky M.A."/>
            <person name="Keeling P.J."/>
            <person name="Waller R.F."/>
            <person name="Patron N.J."/>
            <person name="Cherry J.M."/>
            <person name="Stover N.A."/>
            <person name="Krieger C.J."/>
            <person name="del Toro C."/>
            <person name="Ryder H.F."/>
            <person name="Williamson S.C."/>
            <person name="Barbeau R.A."/>
            <person name="Hamilton E.P."/>
            <person name="Orias E."/>
        </authorList>
    </citation>
    <scope>NUCLEOTIDE SEQUENCE [LARGE SCALE GENOMIC DNA]</scope>
    <source>
        <strain evidence="2">SB210</strain>
    </source>
</reference>
<name>Q248F1_TETTS</name>
<dbReference type="HOGENOM" id="CLU_494788_0_0_1"/>
<dbReference type="GeneID" id="7830938"/>
<keyword evidence="2" id="KW-1185">Reference proteome</keyword>
<proteinExistence type="predicted"/>
<protein>
    <submittedName>
        <fullName evidence="1">Uncharacterized protein</fullName>
    </submittedName>
</protein>
<dbReference type="KEGG" id="tet:TTHERM_00532160"/>
<evidence type="ECO:0000313" key="1">
    <source>
        <dbReference type="EMBL" id="EAS04094.2"/>
    </source>
</evidence>
<sequence>MCFQSDATCQTIFQMRRQLNNKYNQLIYHRPINQNTLQFPLQSQNQKNDNLEFNCSKLDYQIQENTQEINEQINKQKSENSISLNKINSSTLKKNNTDNQNLHKYFEFLLNKPSKVDIPKIKQLNEINFLLDKKIQQNNEKIKSEPLSQRQKCLEKLKHQYRSMQANQQQSQKYSRKISYQDYQNNFIESPEPLKLKKGYSESQESVNLKCESPLTAKLEQTLEQNIEPKTISSIRKLSQNILLNNQPIKNIKEKRSKQQIIISQDTTQDFADIVIKKHEIRERKKEEVGELAKYDFSAINRSPCKLKKYASVKIDMKQQRFENIMNNQSIQKQFQDIQNLINHSSARINKIKNNKQQL</sequence>
<organism evidence="1 2">
    <name type="scientific">Tetrahymena thermophila (strain SB210)</name>
    <dbReference type="NCBI Taxonomy" id="312017"/>
    <lineage>
        <taxon>Eukaryota</taxon>
        <taxon>Sar</taxon>
        <taxon>Alveolata</taxon>
        <taxon>Ciliophora</taxon>
        <taxon>Intramacronucleata</taxon>
        <taxon>Oligohymenophorea</taxon>
        <taxon>Hymenostomatida</taxon>
        <taxon>Tetrahymenina</taxon>
        <taxon>Tetrahymenidae</taxon>
        <taxon>Tetrahymena</taxon>
    </lineage>
</organism>
<dbReference type="AlphaFoldDB" id="Q248F1"/>
<gene>
    <name evidence="1" type="ORF">TTHERM_00532160</name>
</gene>
<dbReference type="RefSeq" id="XP_001024339.2">
    <property type="nucleotide sequence ID" value="XM_001024339.2"/>
</dbReference>
<accession>Q248F1</accession>
<dbReference type="Proteomes" id="UP000009168">
    <property type="component" value="Unassembled WGS sequence"/>
</dbReference>
<dbReference type="EMBL" id="GG662455">
    <property type="protein sequence ID" value="EAS04094.2"/>
    <property type="molecule type" value="Genomic_DNA"/>
</dbReference>
<evidence type="ECO:0000313" key="2">
    <source>
        <dbReference type="Proteomes" id="UP000009168"/>
    </source>
</evidence>
<dbReference type="InParanoid" id="Q248F1"/>